<dbReference type="Gene3D" id="3.30.300.30">
    <property type="match status" value="2"/>
</dbReference>
<dbReference type="SUPFAM" id="SSF52777">
    <property type="entry name" value="CoA-dependent acyltransferases"/>
    <property type="match status" value="6"/>
</dbReference>
<keyword evidence="3" id="KW-0597">Phosphoprotein</keyword>
<dbReference type="SUPFAM" id="SSF56801">
    <property type="entry name" value="Acetyl-CoA synthetase-like"/>
    <property type="match status" value="3"/>
</dbReference>
<comment type="cofactor">
    <cofactor evidence="1">
        <name>pantetheine 4'-phosphate</name>
        <dbReference type="ChEBI" id="CHEBI:47942"/>
    </cofactor>
</comment>
<dbReference type="InterPro" id="IPR006162">
    <property type="entry name" value="Ppantetheine_attach_site"/>
</dbReference>
<dbReference type="Pfam" id="PF13193">
    <property type="entry name" value="AMP-binding_C"/>
    <property type="match status" value="2"/>
</dbReference>
<dbReference type="Proteomes" id="UP000703038">
    <property type="component" value="Unassembled WGS sequence"/>
</dbReference>
<dbReference type="RefSeq" id="WP_204868949.1">
    <property type="nucleotide sequence ID" value="NZ_JAFBBK010000001.1"/>
</dbReference>
<comment type="caution">
    <text evidence="6">The sequence shown here is derived from an EMBL/GenBank/DDBJ whole genome shotgun (WGS) entry which is preliminary data.</text>
</comment>
<gene>
    <name evidence="6" type="ORF">JOE42_002780</name>
</gene>
<dbReference type="InterPro" id="IPR036736">
    <property type="entry name" value="ACP-like_sf"/>
</dbReference>
<dbReference type="InterPro" id="IPR010071">
    <property type="entry name" value="AA_adenyl_dom"/>
</dbReference>
<dbReference type="PROSITE" id="PS00455">
    <property type="entry name" value="AMP_BINDING"/>
    <property type="match status" value="2"/>
</dbReference>
<dbReference type="InterPro" id="IPR009081">
    <property type="entry name" value="PP-bd_ACP"/>
</dbReference>
<dbReference type="NCBIfam" id="TIGR01733">
    <property type="entry name" value="AA-adenyl-dom"/>
    <property type="match status" value="2"/>
</dbReference>
<dbReference type="Gene3D" id="1.10.1200.10">
    <property type="entry name" value="ACP-like"/>
    <property type="match status" value="2"/>
</dbReference>
<keyword evidence="7" id="KW-1185">Reference proteome</keyword>
<dbReference type="InterPro" id="IPR001242">
    <property type="entry name" value="Condensation_dom"/>
</dbReference>
<feature type="region of interest" description="Disordered" evidence="4">
    <location>
        <begin position="1032"/>
        <end position="1053"/>
    </location>
</feature>
<dbReference type="InterPro" id="IPR045851">
    <property type="entry name" value="AMP-bd_C_sf"/>
</dbReference>
<dbReference type="Gene3D" id="3.30.559.10">
    <property type="entry name" value="Chloramphenicol acetyltransferase-like domain"/>
    <property type="match status" value="3"/>
</dbReference>
<dbReference type="NCBIfam" id="NF003417">
    <property type="entry name" value="PRK04813.1"/>
    <property type="match status" value="3"/>
</dbReference>
<dbReference type="Pfam" id="PF00501">
    <property type="entry name" value="AMP-binding"/>
    <property type="match status" value="3"/>
</dbReference>
<protein>
    <submittedName>
        <fullName evidence="6">Amino acid adenylation domain-containing protein</fullName>
    </submittedName>
</protein>
<dbReference type="InterPro" id="IPR020845">
    <property type="entry name" value="AMP-binding_CS"/>
</dbReference>
<dbReference type="CDD" id="cd19540">
    <property type="entry name" value="LCL_NRPS-like"/>
    <property type="match status" value="2"/>
</dbReference>
<evidence type="ECO:0000256" key="1">
    <source>
        <dbReference type="ARBA" id="ARBA00001957"/>
    </source>
</evidence>
<reference evidence="6 7" key="1">
    <citation type="submission" date="2021-01" db="EMBL/GenBank/DDBJ databases">
        <title>Genomics of switchgrass bacterial isolates.</title>
        <authorList>
            <person name="Shade A."/>
        </authorList>
    </citation>
    <scope>NUCLEOTIDE SEQUENCE [LARGE SCALE GENOMIC DNA]</scope>
    <source>
        <strain evidence="6 7">PvP111</strain>
    </source>
</reference>
<sequence length="2867" mass="307910">MTSATPTVLPEGAFPLSGAQRGIWFAQQLAGDVPIAIAHYVELNGSLDLDRLEYALDRAGREFGSGYLRLAEVDGEPFQYVDLSMRDHISYFDLRSESDPEAAAMDWMTREYSTPVDMLVDRLVVSHVLQLSDERWFWYSRIHHVALDGFGAMTMIQRTAALYTAAVEGREPEPSKAVDLNDLYVDDAKYRSSDRFEKDAAYWAERVRSLPDPPSLSAVTAPPTSPALIAGGFVSTDLAERLDRRVTELGTASAPFVVAAFAAFVSRMTGAEDTVLSLPVSARTTAAMRRSGGMVSNVVPLRLALPPSCTVAESASRAQLELTGALRRQRYRHEDIRRDSGESATQRGLFGPSINIMLFHDELRLGDLNGSYNVLTTGPVEDLALNIYPGADSRELRIDFEANPLRYTQDQLNAHRARFVRFLDALIDAEPDAPLGSLEVLTVDERRRFVPALGGESFPQVTFGDIIARAVDAAPETVAVTCGSESVTYAELDARSNRLARLLISRGVGPESVVAVALGRSVEMIHATWSIVASGGAFLPIDPAYPLERIVHMLGDSGARIGVTTRRHVADLPDTIDWLVVDDPELCGDLEVCSPARITDAERSAPVRPFTAAWMIYTSGSTGLPKGVTVGHDGLSNIIGEMTVSYGVSTTSVVLGVASPSFDASIFEQLMALSSATTLALAPSGVFGGEELADYIREKNVTHVVITPAALGSLDPEGLEQIESIISAGEALPSEVAARWAPRTALRNAYGPTETTMIGSISDPLEPGAPVTIGSPIRGTRQVVLDNRLRPVPVGVVGELYLAGVDLARGYANRFALTATRFVAGPWAEPGGRMYRTGDLVRWTEDGDIVYVGRADSQVKIRGFRIELGEIDAVLAEHPSVRTAVTVAHRQSSGATVLAAYVVLRPDSTLEHTELLRHAAQHLPSHMIPAAVVVLDRLPVTVNGKIDHRRLPEPVLATREFRAPTTVVEEIVASVFTQLMGVDRVGLDDDFFALGGNSLIATRAVSRLGAALGTQVSVRTLFEAPTVESLASRLQQGGRGETRTPLVPRERTGPVPLSLAQRRMWFLNQFDPSSVAYNIPLALRLEGDLDIAALQVAIMDVVDRHEALRTSYPDTENGPVQVVHDPEAVVPDLTPVPVDAEDLHGVLISFAMTTFQVTEHVPLVGRLFQISETDHVLAIVVHHISADGASLTPLARDLMAAYSARIAFYAPTWTPLPVQYVDYTLWQREVLGSEDDPTSLIAQQERYWVETLRDAPDLLPLPIDRARPSRSSLSGGAHAFEIDAELHAKMIDLAGRHRTTLFMVVHAALAVTLAKISSTDDIVIGTPVAGRGDAAIDDLVGMFVNTLALRTTVGSRQPFDALLDHVRERDLQAFANSDVPFERLVEVLSPARSESRHPIFQVMLAFENMGHSTVELTGLRLSTVDLDLQVVKFDLQLTMTDRTDDAGRPAGMPATFSYASTLFDASTIEAITRRFVQVLTTIVDDPTVSVADIDVLDASDRVVAERSIQRVSEGRPVGDDTIVSRVLDHAASHPEASAVRFGEVSITYGELDSRSRAAAARLYALGVRSGDRVAVVCDRSVDLVAVLFSVMRAGATYVPIDPEYPGDRVDYVVADSGARFAVVSARLEDQVRRDGLTVVVDTDVVAPESDSESDSTALLPMARPDDVAYIIYTSGSTGNPKGVAIPHTNVVTLLTNTEQYFGFGPDDVWTMFHSYAFDFSVWELWGALTTGGSVVVVDHWTARSPGDFLDMLADRGVTVLNQTPSAFYQLAEAERDRAGTELSLRHVVFGGEALDLSQLQRWYARHADDSPRLVNMYGITETTVHVTYQELTAAFAAAAQGSVIGVPVPGLGGIVLDDALRPVPVGVPGELYVLGDQLAQGYVGRPDLNATRFVANPYLAGQRMYRSGDVVRWNRDGALEYLARADAQVQIRGFRVELGEIETVVASTPGVAGAAASVVRRPAGDVLVAFVVPESGSTVDAVAVTEHVASLLPAYMVPARIVELDRLPLTVNGKLDRKALPEVTEDSDRTYRAPETRVEKAIAGVFEDILDVTPVGLDDDFFGLGGNSLVATQVASRIGTELGVHVPVRAVFDATTVARLAAVVAELGASDRPALVAGPRPDVIPLALAQQRMWLSNRLDPSSPMYNLPLGIRLEGRLDLDALRRAVHDLVTRHEILRTVYPHTDGVPRQEILTVDEAGVELAVEDVPSARWIDEFVALATRGFDVTTAVPLRLAVFRDPEISTEAVLAIVVHHIAADGVSRVALTRDLVTAYLARTEGADPAWAPLPVQYADYAVWQRDVIGSPRDAESVASAQIAYWKQALDGLPPELDLPRDRERPASPTREGASVHFAVDGFAADRVEALARDHNATRFMVVHAALAVVLSRLSGSTDIAIGTALAGRGDPALDNLVGMLVNTVALRLRVDEDLSFAELVVAARRVDVDAFAHSEVPFETVVDAVAPQRTGSVPPLFQTALAFRNITPARVELPEITVSELENPFEPANFDLLLTVDDDGSRKPGGDMTMMFTYSTELFDAETVETFGRHLASVLRAGVTEPTRVVADLPLAEVVAAAPEVEPTAPAAYSGPSVVASFASAVESDPDAPAVVVGENEVSYADLDARSNRLARWLAGAGVGAGSTVAVRSGDSGLDTDTLALWWGILKAGAALDIGRVAPDVIVLSGASRNGSRAPLILSVDDAADDVAEFSARPVTYADRVRPQNGADPALVLPTGTGSVGVLTFDELSGIVSAELDRLAVDYESRLFATAAVSSVSQALRALVAGVAGAAVLVQDGAAESLTDVLLDQWVTHLFATPSDLSVVDAGEFEDLAVVVTDAGRGDSESCDGFADGTEIDVVPLTSTGIGLAMRSS</sequence>
<evidence type="ECO:0000313" key="7">
    <source>
        <dbReference type="Proteomes" id="UP000703038"/>
    </source>
</evidence>
<dbReference type="InterPro" id="IPR020806">
    <property type="entry name" value="PKS_PP-bd"/>
</dbReference>
<dbReference type="PANTHER" id="PTHR45527">
    <property type="entry name" value="NONRIBOSOMAL PEPTIDE SYNTHETASE"/>
    <property type="match status" value="1"/>
</dbReference>
<dbReference type="InterPro" id="IPR042099">
    <property type="entry name" value="ANL_N_sf"/>
</dbReference>
<dbReference type="PROSITE" id="PS00012">
    <property type="entry name" value="PHOSPHOPANTETHEINE"/>
    <property type="match status" value="2"/>
</dbReference>
<evidence type="ECO:0000259" key="5">
    <source>
        <dbReference type="PROSITE" id="PS50075"/>
    </source>
</evidence>
<accession>A0ABS2KVV3</accession>
<dbReference type="InterPro" id="IPR023213">
    <property type="entry name" value="CAT-like_dom_sf"/>
</dbReference>
<organism evidence="6 7">
    <name type="scientific">Rhodococcoides corynebacterioides</name>
    <dbReference type="NCBI Taxonomy" id="53972"/>
    <lineage>
        <taxon>Bacteria</taxon>
        <taxon>Bacillati</taxon>
        <taxon>Actinomycetota</taxon>
        <taxon>Actinomycetes</taxon>
        <taxon>Mycobacteriales</taxon>
        <taxon>Nocardiaceae</taxon>
        <taxon>Rhodococcoides</taxon>
    </lineage>
</organism>
<dbReference type="PROSITE" id="PS50075">
    <property type="entry name" value="CARRIER"/>
    <property type="match status" value="2"/>
</dbReference>
<feature type="domain" description="Carrier" evidence="5">
    <location>
        <begin position="963"/>
        <end position="1038"/>
    </location>
</feature>
<dbReference type="Pfam" id="PF00668">
    <property type="entry name" value="Condensation"/>
    <property type="match status" value="3"/>
</dbReference>
<dbReference type="Gene3D" id="3.40.50.12780">
    <property type="entry name" value="N-terminal domain of ligase-like"/>
    <property type="match status" value="2"/>
</dbReference>
<feature type="domain" description="Carrier" evidence="5">
    <location>
        <begin position="2033"/>
        <end position="2108"/>
    </location>
</feature>
<dbReference type="SMART" id="SM00823">
    <property type="entry name" value="PKS_PP"/>
    <property type="match status" value="2"/>
</dbReference>
<dbReference type="EMBL" id="JAFBBK010000001">
    <property type="protein sequence ID" value="MBM7416047.1"/>
    <property type="molecule type" value="Genomic_DNA"/>
</dbReference>
<evidence type="ECO:0000256" key="3">
    <source>
        <dbReference type="ARBA" id="ARBA00022553"/>
    </source>
</evidence>
<dbReference type="InterPro" id="IPR000873">
    <property type="entry name" value="AMP-dep_synth/lig_dom"/>
</dbReference>
<dbReference type="Gene3D" id="3.40.50.980">
    <property type="match status" value="2"/>
</dbReference>
<dbReference type="Pfam" id="PF00550">
    <property type="entry name" value="PP-binding"/>
    <property type="match status" value="2"/>
</dbReference>
<evidence type="ECO:0000256" key="2">
    <source>
        <dbReference type="ARBA" id="ARBA00022450"/>
    </source>
</evidence>
<dbReference type="SUPFAM" id="SSF47336">
    <property type="entry name" value="ACP-like"/>
    <property type="match status" value="2"/>
</dbReference>
<evidence type="ECO:0000313" key="6">
    <source>
        <dbReference type="EMBL" id="MBM7416047.1"/>
    </source>
</evidence>
<dbReference type="PANTHER" id="PTHR45527:SF1">
    <property type="entry name" value="FATTY ACID SYNTHASE"/>
    <property type="match status" value="1"/>
</dbReference>
<dbReference type="Gene3D" id="2.30.38.10">
    <property type="entry name" value="Luciferase, Domain 3"/>
    <property type="match status" value="1"/>
</dbReference>
<dbReference type="InterPro" id="IPR025110">
    <property type="entry name" value="AMP-bd_C"/>
</dbReference>
<name>A0ABS2KVV3_9NOCA</name>
<proteinExistence type="predicted"/>
<keyword evidence="2" id="KW-0596">Phosphopantetheine</keyword>
<dbReference type="Gene3D" id="3.30.559.30">
    <property type="entry name" value="Nonribosomal peptide synthetase, condensation domain"/>
    <property type="match status" value="3"/>
</dbReference>
<evidence type="ECO:0000256" key="4">
    <source>
        <dbReference type="SAM" id="MobiDB-lite"/>
    </source>
</evidence>
<dbReference type="CDD" id="cd17643">
    <property type="entry name" value="A_NRPS_Cytc1-like"/>
    <property type="match status" value="1"/>
</dbReference>